<name>A0ABV3W094_9BACI</name>
<dbReference type="EMBL" id="JBFRHK010000009">
    <property type="protein sequence ID" value="MEX3746498.1"/>
    <property type="molecule type" value="Genomic_DNA"/>
</dbReference>
<reference evidence="1 2" key="1">
    <citation type="submission" date="2024-07" db="EMBL/GenBank/DDBJ databases">
        <title>Characterization of a bacterium isolated from hydrolysated instant sea cucumber by whole-genome sequencing and metabolomics.</title>
        <authorList>
            <person name="Luo X."/>
            <person name="Zhang Z."/>
            <person name="Zheng Z."/>
            <person name="Zhang W."/>
            <person name="Ming T."/>
            <person name="Jiao L."/>
            <person name="Su X."/>
            <person name="Kong F."/>
            <person name="Xu J."/>
        </authorList>
    </citation>
    <scope>NUCLEOTIDE SEQUENCE [LARGE SCALE GENOMIC DNA]</scope>
    <source>
        <strain evidence="1 2">XL-2024</strain>
    </source>
</reference>
<organism evidence="1 2">
    <name type="scientific">Lysinibacillus xylanilyticus</name>
    <dbReference type="NCBI Taxonomy" id="582475"/>
    <lineage>
        <taxon>Bacteria</taxon>
        <taxon>Bacillati</taxon>
        <taxon>Bacillota</taxon>
        <taxon>Bacilli</taxon>
        <taxon>Bacillales</taxon>
        <taxon>Bacillaceae</taxon>
        <taxon>Lysinibacillus</taxon>
    </lineage>
</organism>
<comment type="caution">
    <text evidence="1">The sequence shown here is derived from an EMBL/GenBank/DDBJ whole genome shotgun (WGS) entry which is preliminary data.</text>
</comment>
<protein>
    <submittedName>
        <fullName evidence="1">Uncharacterized protein</fullName>
    </submittedName>
</protein>
<evidence type="ECO:0000313" key="1">
    <source>
        <dbReference type="EMBL" id="MEX3746498.1"/>
    </source>
</evidence>
<evidence type="ECO:0000313" key="2">
    <source>
        <dbReference type="Proteomes" id="UP001558534"/>
    </source>
</evidence>
<accession>A0ABV3W094</accession>
<proteinExistence type="predicted"/>
<sequence length="82" mass="9773">MKNKREQMTEDYHLNIALNAKAYGMKNIYKKSLAIELIKRGHNLSHTMRNKYNPKYQVWVFSEAPEFIEDLLRLTAKKSEDQ</sequence>
<gene>
    <name evidence="1" type="ORF">AB1300_15340</name>
</gene>
<keyword evidence="2" id="KW-1185">Reference proteome</keyword>
<dbReference type="RefSeq" id="WP_368637190.1">
    <property type="nucleotide sequence ID" value="NZ_JBFRHK010000009.1"/>
</dbReference>
<dbReference type="Proteomes" id="UP001558534">
    <property type="component" value="Unassembled WGS sequence"/>
</dbReference>